<gene>
    <name evidence="1" type="ORF">VitviT2T_007392</name>
</gene>
<protein>
    <submittedName>
        <fullName evidence="1">Uncharacterized protein</fullName>
    </submittedName>
</protein>
<name>A0ABY9BZ31_VITVI</name>
<dbReference type="EMBL" id="CP126652">
    <property type="protein sequence ID" value="WJZ88060.1"/>
    <property type="molecule type" value="Genomic_DNA"/>
</dbReference>
<organism evidence="1 2">
    <name type="scientific">Vitis vinifera</name>
    <name type="common">Grape</name>
    <dbReference type="NCBI Taxonomy" id="29760"/>
    <lineage>
        <taxon>Eukaryota</taxon>
        <taxon>Viridiplantae</taxon>
        <taxon>Streptophyta</taxon>
        <taxon>Embryophyta</taxon>
        <taxon>Tracheophyta</taxon>
        <taxon>Spermatophyta</taxon>
        <taxon>Magnoliopsida</taxon>
        <taxon>eudicotyledons</taxon>
        <taxon>Gunneridae</taxon>
        <taxon>Pentapetalae</taxon>
        <taxon>rosids</taxon>
        <taxon>Vitales</taxon>
        <taxon>Vitaceae</taxon>
        <taxon>Viteae</taxon>
        <taxon>Vitis</taxon>
    </lineage>
</organism>
<accession>A0ABY9BZ31</accession>
<keyword evidence="2" id="KW-1185">Reference proteome</keyword>
<evidence type="ECO:0000313" key="2">
    <source>
        <dbReference type="Proteomes" id="UP001227230"/>
    </source>
</evidence>
<reference evidence="1 2" key="1">
    <citation type="journal article" date="2023" name="Hortic Res">
        <title>The complete reference genome for grapevine (Vitis vinifera L.) genetics and breeding.</title>
        <authorList>
            <person name="Shi X."/>
            <person name="Cao S."/>
            <person name="Wang X."/>
            <person name="Huang S."/>
            <person name="Wang Y."/>
            <person name="Liu Z."/>
            <person name="Liu W."/>
            <person name="Leng X."/>
            <person name="Peng Y."/>
            <person name="Wang N."/>
            <person name="Wang Y."/>
            <person name="Ma Z."/>
            <person name="Xu X."/>
            <person name="Zhang F."/>
            <person name="Xue H."/>
            <person name="Zhong H."/>
            <person name="Wang Y."/>
            <person name="Zhang K."/>
            <person name="Velt A."/>
            <person name="Avia K."/>
            <person name="Holtgrawe D."/>
            <person name="Grimplet J."/>
            <person name="Matus J.T."/>
            <person name="Ware D."/>
            <person name="Wu X."/>
            <person name="Wang H."/>
            <person name="Liu C."/>
            <person name="Fang Y."/>
            <person name="Rustenholz C."/>
            <person name="Cheng Z."/>
            <person name="Xiao H."/>
            <person name="Zhou Y."/>
        </authorList>
    </citation>
    <scope>NUCLEOTIDE SEQUENCE [LARGE SCALE GENOMIC DNA]</scope>
    <source>
        <strain evidence="2">cv. Pinot noir / PN40024</strain>
        <tissue evidence="1">Leaf</tissue>
    </source>
</reference>
<dbReference type="Proteomes" id="UP001227230">
    <property type="component" value="Chromosome 5"/>
</dbReference>
<evidence type="ECO:0000313" key="1">
    <source>
        <dbReference type="EMBL" id="WJZ88060.1"/>
    </source>
</evidence>
<sequence>MRRLKSFWSPSQKSNCWLCFRRQWKSTRTSLIASRDSPTSTRLNEKSSSTAWDGIHLYSVQAPERRSQGTEAAIKEDWKSDDLMLASLYRPRSNAVTGGTSGV</sequence>
<proteinExistence type="predicted"/>